<feature type="transmembrane region" description="Helical" evidence="8">
    <location>
        <begin position="161"/>
        <end position="179"/>
    </location>
</feature>
<dbReference type="Pfam" id="PF02447">
    <property type="entry name" value="GntP_permease"/>
    <property type="match status" value="1"/>
</dbReference>
<dbReference type="NCBIfam" id="TIGR00791">
    <property type="entry name" value="gntP"/>
    <property type="match status" value="1"/>
</dbReference>
<feature type="transmembrane region" description="Helical" evidence="8">
    <location>
        <begin position="325"/>
        <end position="342"/>
    </location>
</feature>
<dbReference type="PANTHER" id="PTHR30354:SF22">
    <property type="entry name" value="HIGH-AFFINITY GLUCONATE TRANSPORTER"/>
    <property type="match status" value="1"/>
</dbReference>
<dbReference type="GO" id="GO:0005886">
    <property type="term" value="C:plasma membrane"/>
    <property type="evidence" value="ECO:0007669"/>
    <property type="project" value="UniProtKB-SubCell"/>
</dbReference>
<evidence type="ECO:0000313" key="10">
    <source>
        <dbReference type="Proteomes" id="UP000183015"/>
    </source>
</evidence>
<feature type="transmembrane region" description="Helical" evidence="8">
    <location>
        <begin position="362"/>
        <end position="395"/>
    </location>
</feature>
<keyword evidence="10" id="KW-1185">Reference proteome</keyword>
<keyword evidence="3" id="KW-1003">Cell membrane</keyword>
<sequence length="469" mass="48053">MSTTLPARYLADAAPPALTHSSSQGQLLFAALLGIAVIVLLITRLKLHPFLALTLGSMVLAAVAGAPLDKLTSSFATGFGATVTSVGLLIGLGAMLGKLLADSGGANVIADTVLARSTKRTLPWAMALIAAVLGLPLFFEIGVVLLIPIVLLVARRGNIPVLRVGIPALAGLSVLHGLVPPHPGPLVAVSALHADLGVTLALGLLVGIPTLVIAGPLFARVAERWVGPLEIPTRTLPSEDASQRPERTPAFGAVLATILLPVVLMLAKALVDVVVDDPKAGVERAFDFIGSPLIALLLAVLVAMFTLGRGAGFTKERISTTVEKSLAPIAGIVFIVGAGGGFKQTLVDVGVGDAISSWADKLHISALLLGWLVAVLIRLATGSATVATITAAGIVSPLAVGMSTTHTALLVLAVGSGSLFFSHVNDAGFWLVKEYFGMSVGQTVKSWSVMETVISVVAILLILPLGLVL</sequence>
<dbReference type="RefSeq" id="WP_082015159.1">
    <property type="nucleotide sequence ID" value="NZ_BBPN01000019.1"/>
</dbReference>
<evidence type="ECO:0000256" key="8">
    <source>
        <dbReference type="SAM" id="Phobius"/>
    </source>
</evidence>
<dbReference type="eggNOG" id="COG2610">
    <property type="taxonomic scope" value="Bacteria"/>
</dbReference>
<proteinExistence type="inferred from homology"/>
<accession>A0A1H7UF22</accession>
<gene>
    <name evidence="9" type="ORF">SAMN05414137_115220</name>
</gene>
<keyword evidence="6 8" id="KW-0472">Membrane</keyword>
<feature type="transmembrane region" description="Helical" evidence="8">
    <location>
        <begin position="75"/>
        <end position="96"/>
    </location>
</feature>
<organism evidence="9 10">
    <name type="scientific">Streptacidiphilus jiangxiensis</name>
    <dbReference type="NCBI Taxonomy" id="235985"/>
    <lineage>
        <taxon>Bacteria</taxon>
        <taxon>Bacillati</taxon>
        <taxon>Actinomycetota</taxon>
        <taxon>Actinomycetes</taxon>
        <taxon>Kitasatosporales</taxon>
        <taxon>Streptomycetaceae</taxon>
        <taxon>Streptacidiphilus</taxon>
    </lineage>
</organism>
<dbReference type="GO" id="GO:0015128">
    <property type="term" value="F:gluconate transmembrane transporter activity"/>
    <property type="evidence" value="ECO:0007669"/>
    <property type="project" value="InterPro"/>
</dbReference>
<evidence type="ECO:0000256" key="5">
    <source>
        <dbReference type="ARBA" id="ARBA00022989"/>
    </source>
</evidence>
<keyword evidence="2" id="KW-0813">Transport</keyword>
<keyword evidence="4 8" id="KW-0812">Transmembrane</keyword>
<dbReference type="EMBL" id="FOAZ01000015">
    <property type="protein sequence ID" value="SEL94827.1"/>
    <property type="molecule type" value="Genomic_DNA"/>
</dbReference>
<evidence type="ECO:0000256" key="7">
    <source>
        <dbReference type="ARBA" id="ARBA00049663"/>
    </source>
</evidence>
<evidence type="ECO:0000256" key="4">
    <source>
        <dbReference type="ARBA" id="ARBA00022692"/>
    </source>
</evidence>
<dbReference type="PANTHER" id="PTHR30354">
    <property type="entry name" value="GNT FAMILY GLUCONATE TRANSPORTER"/>
    <property type="match status" value="1"/>
</dbReference>
<keyword evidence="5 8" id="KW-1133">Transmembrane helix</keyword>
<dbReference type="STRING" id="235985.SAMN05414137_115220"/>
<feature type="transmembrane region" description="Helical" evidence="8">
    <location>
        <begin position="124"/>
        <end position="154"/>
    </location>
</feature>
<dbReference type="Proteomes" id="UP000183015">
    <property type="component" value="Unassembled WGS sequence"/>
</dbReference>
<dbReference type="AlphaFoldDB" id="A0A1H7UF22"/>
<evidence type="ECO:0000256" key="1">
    <source>
        <dbReference type="ARBA" id="ARBA00004651"/>
    </source>
</evidence>
<feature type="transmembrane region" description="Helical" evidence="8">
    <location>
        <begin position="250"/>
        <end position="271"/>
    </location>
</feature>
<feature type="transmembrane region" description="Helical" evidence="8">
    <location>
        <begin position="444"/>
        <end position="468"/>
    </location>
</feature>
<evidence type="ECO:0000256" key="2">
    <source>
        <dbReference type="ARBA" id="ARBA00022448"/>
    </source>
</evidence>
<comment type="subcellular location">
    <subcellularLocation>
        <location evidence="1">Cell membrane</location>
        <topology evidence="1">Multi-pass membrane protein</topology>
    </subcellularLocation>
</comment>
<dbReference type="InterPro" id="IPR003474">
    <property type="entry name" value="Glcn_transporter"/>
</dbReference>
<evidence type="ECO:0000256" key="6">
    <source>
        <dbReference type="ARBA" id="ARBA00023136"/>
    </source>
</evidence>
<reference evidence="10" key="1">
    <citation type="submission" date="2016-10" db="EMBL/GenBank/DDBJ databases">
        <authorList>
            <person name="Varghese N."/>
        </authorList>
    </citation>
    <scope>NUCLEOTIDE SEQUENCE [LARGE SCALE GENOMIC DNA]</scope>
    <source>
        <strain evidence="10">DSM 45096 / BCRC 16803 / CGMCC 4.1857 / CIP 109030 / JCM 12277 / KCTC 19219 / NBRC 100920 / 33214</strain>
    </source>
</reference>
<feature type="transmembrane region" description="Helical" evidence="8">
    <location>
        <begin position="27"/>
        <end position="44"/>
    </location>
</feature>
<dbReference type="PIRSF" id="PIRSF002746">
    <property type="entry name" value="Gluconate_transporter"/>
    <property type="match status" value="1"/>
</dbReference>
<comment type="similarity">
    <text evidence="7">Belongs to the GntP permease family.</text>
</comment>
<evidence type="ECO:0000313" key="9">
    <source>
        <dbReference type="EMBL" id="SEL94827.1"/>
    </source>
</evidence>
<feature type="transmembrane region" description="Helical" evidence="8">
    <location>
        <begin position="199"/>
        <end position="219"/>
    </location>
</feature>
<protein>
    <submittedName>
        <fullName evidence="9">Gluconate:H+ symporter, GntP family</fullName>
    </submittedName>
</protein>
<feature type="transmembrane region" description="Helical" evidence="8">
    <location>
        <begin position="291"/>
        <end position="313"/>
    </location>
</feature>
<evidence type="ECO:0000256" key="3">
    <source>
        <dbReference type="ARBA" id="ARBA00022475"/>
    </source>
</evidence>
<feature type="transmembrane region" description="Helical" evidence="8">
    <location>
        <begin position="50"/>
        <end position="68"/>
    </location>
</feature>
<name>A0A1H7UF22_STRJI</name>